<feature type="region of interest" description="Disordered" evidence="2">
    <location>
        <begin position="226"/>
        <end position="248"/>
    </location>
</feature>
<feature type="region of interest" description="Disordered" evidence="2">
    <location>
        <begin position="22"/>
        <end position="51"/>
    </location>
</feature>
<evidence type="ECO:0000256" key="2">
    <source>
        <dbReference type="SAM" id="MobiDB-lite"/>
    </source>
</evidence>
<evidence type="ECO:0000256" key="1">
    <source>
        <dbReference type="SAM" id="Coils"/>
    </source>
</evidence>
<proteinExistence type="predicted"/>
<keyword evidence="1" id="KW-0175">Coiled coil</keyword>
<reference evidence="3" key="1">
    <citation type="submission" date="2022-10" db="EMBL/GenBank/DDBJ databases">
        <title>Tapping the CABI collections for fungal endophytes: first genome assemblies for Collariella, Neodidymelliopsis, Ascochyta clinopodiicola, Didymella pomorum, Didymosphaeria variabile, Neocosmospora piperis and Neocucurbitaria cava.</title>
        <authorList>
            <person name="Hill R."/>
        </authorList>
    </citation>
    <scope>NUCLEOTIDE SEQUENCE</scope>
    <source>
        <strain evidence="3">IMI 360193</strain>
    </source>
</reference>
<organism evidence="3 4">
    <name type="scientific">Didymella glomerata</name>
    <dbReference type="NCBI Taxonomy" id="749621"/>
    <lineage>
        <taxon>Eukaryota</taxon>
        <taxon>Fungi</taxon>
        <taxon>Dikarya</taxon>
        <taxon>Ascomycota</taxon>
        <taxon>Pezizomycotina</taxon>
        <taxon>Dothideomycetes</taxon>
        <taxon>Pleosporomycetidae</taxon>
        <taxon>Pleosporales</taxon>
        <taxon>Pleosporineae</taxon>
        <taxon>Didymellaceae</taxon>
        <taxon>Didymella</taxon>
    </lineage>
</organism>
<evidence type="ECO:0000313" key="4">
    <source>
        <dbReference type="Proteomes" id="UP001140562"/>
    </source>
</evidence>
<comment type="caution">
    <text evidence="3">The sequence shown here is derived from an EMBL/GenBank/DDBJ whole genome shotgun (WGS) entry which is preliminary data.</text>
</comment>
<feature type="coiled-coil region" evidence="1">
    <location>
        <begin position="117"/>
        <end position="144"/>
    </location>
</feature>
<dbReference type="EMBL" id="JAPEUV010000006">
    <property type="protein sequence ID" value="KAJ4342486.1"/>
    <property type="molecule type" value="Genomic_DNA"/>
</dbReference>
<accession>A0A9W8X6K8</accession>
<dbReference type="OrthoDB" id="10635218at2759"/>
<sequence>MSTDSPVSVFTRVCDIQKRARERKSDLGAHSNIIANLQPSPQPEPEVPPSQRAFTEAQNELNKLIEENKQLKHQIKDQAELKKLDLAKEARKGNWKETITLLEVQIELERQERQAFAATIESTMADLERKNEELRGKIHEQEQSEKHCHQVLNLLDNFIESHPGEGGEFRHSLVCTKIDKAAVEKTMVWFEWAGEEIRCAKEMEEVRARSTKRRKIRIDLTINVQDEHSPPATVAPPAEHAQMTAQST</sequence>
<gene>
    <name evidence="3" type="ORF">N0V87_001105</name>
</gene>
<name>A0A9W8X6K8_9PLEO</name>
<evidence type="ECO:0000313" key="3">
    <source>
        <dbReference type="EMBL" id="KAJ4342486.1"/>
    </source>
</evidence>
<keyword evidence="4" id="KW-1185">Reference proteome</keyword>
<feature type="coiled-coil region" evidence="1">
    <location>
        <begin position="54"/>
        <end position="81"/>
    </location>
</feature>
<dbReference type="Proteomes" id="UP001140562">
    <property type="component" value="Unassembled WGS sequence"/>
</dbReference>
<dbReference type="AlphaFoldDB" id="A0A9W8X6K8"/>
<protein>
    <submittedName>
        <fullName evidence="3">Uncharacterized protein</fullName>
    </submittedName>
</protein>